<feature type="transmembrane region" description="Helical" evidence="15">
    <location>
        <begin position="571"/>
        <end position="589"/>
    </location>
</feature>
<keyword evidence="20" id="KW-1185">Reference proteome</keyword>
<dbReference type="EMBL" id="REGN01002080">
    <property type="protein sequence ID" value="RNA30511.1"/>
    <property type="molecule type" value="Genomic_DNA"/>
</dbReference>
<evidence type="ECO:0000256" key="2">
    <source>
        <dbReference type="ARBA" id="ARBA00004167"/>
    </source>
</evidence>
<evidence type="ECO:0000256" key="14">
    <source>
        <dbReference type="ARBA" id="ARBA00051661"/>
    </source>
</evidence>
<dbReference type="FunFam" id="3.40.50.12160:FF:000005">
    <property type="entry name" value="threonylcarbamoyladenosine tRNA methylthiotransferase isoform X1"/>
    <property type="match status" value="1"/>
</dbReference>
<comment type="function">
    <text evidence="1 15">Catalyzes the methylthiolation of N6-threonylcarbamoyladenosine (t(6)A), leading to the formation of 2-methylthio-N6-threonylcarbamoyladenosine (ms(2)t(6)A) at position 37 in tRNAs that read codons beginning with adenine.</text>
</comment>
<evidence type="ECO:0000256" key="11">
    <source>
        <dbReference type="ARBA" id="ARBA00023004"/>
    </source>
</evidence>
<dbReference type="InterPro" id="IPR002792">
    <property type="entry name" value="TRAM_dom"/>
</dbReference>
<evidence type="ECO:0000256" key="1">
    <source>
        <dbReference type="ARBA" id="ARBA00002399"/>
    </source>
</evidence>
<keyword evidence="13 15" id="KW-0472">Membrane</keyword>
<dbReference type="GO" id="GO:0035598">
    <property type="term" value="F:tRNA (N(6)-L-threonylcarbamoyladenosine(37)-C(2))-methylthiotransferase activity"/>
    <property type="evidence" value="ECO:0007669"/>
    <property type="project" value="UniProtKB-UniRule"/>
</dbReference>
<keyword evidence="5 15" id="KW-0808">Transferase</keyword>
<dbReference type="InterPro" id="IPR023404">
    <property type="entry name" value="rSAM_horseshoe"/>
</dbReference>
<comment type="caution">
    <text evidence="19">The sequence shown here is derived from an EMBL/GenBank/DDBJ whole genome shotgun (WGS) entry which is preliminary data.</text>
</comment>
<dbReference type="PANTHER" id="PTHR11918:SF45">
    <property type="entry name" value="THREONYLCARBAMOYLADENOSINE TRNA METHYLTHIOTRANSFERASE"/>
    <property type="match status" value="1"/>
</dbReference>
<dbReference type="Pfam" id="PF04055">
    <property type="entry name" value="Radical_SAM"/>
    <property type="match status" value="1"/>
</dbReference>
<evidence type="ECO:0000259" key="18">
    <source>
        <dbReference type="PROSITE" id="PS51918"/>
    </source>
</evidence>
<evidence type="ECO:0000256" key="13">
    <source>
        <dbReference type="ARBA" id="ARBA00023136"/>
    </source>
</evidence>
<dbReference type="InterPro" id="IPR058240">
    <property type="entry name" value="rSAM_sf"/>
</dbReference>
<feature type="domain" description="Radical SAM core" evidence="18">
    <location>
        <begin position="202"/>
        <end position="433"/>
    </location>
</feature>
<keyword evidence="12 15" id="KW-0411">Iron-sulfur</keyword>
<evidence type="ECO:0000256" key="5">
    <source>
        <dbReference type="ARBA" id="ARBA00022679"/>
    </source>
</evidence>
<dbReference type="SMART" id="SM00729">
    <property type="entry name" value="Elp3"/>
    <property type="match status" value="1"/>
</dbReference>
<proteinExistence type="inferred from homology"/>
<dbReference type="InterPro" id="IPR005839">
    <property type="entry name" value="Methylthiotransferase"/>
</dbReference>
<dbReference type="GO" id="GO:0046872">
    <property type="term" value="F:metal ion binding"/>
    <property type="evidence" value="ECO:0007669"/>
    <property type="project" value="UniProtKB-UniRule"/>
</dbReference>
<comment type="subcellular location">
    <subcellularLocation>
        <location evidence="15">Endoplasmic reticulum membrane</location>
        <topology evidence="15">Single-pass membrane protein</topology>
    </subcellularLocation>
    <subcellularLocation>
        <location evidence="2">Membrane</location>
        <topology evidence="2">Single-pass membrane protein</topology>
    </subcellularLocation>
</comment>
<evidence type="ECO:0000256" key="8">
    <source>
        <dbReference type="ARBA" id="ARBA00022694"/>
    </source>
</evidence>
<evidence type="ECO:0000259" key="16">
    <source>
        <dbReference type="PROSITE" id="PS50926"/>
    </source>
</evidence>
<dbReference type="InterPro" id="IPR013848">
    <property type="entry name" value="Methylthiotransferase_N"/>
</dbReference>
<dbReference type="EC" id="2.8.4.5" evidence="15"/>
<dbReference type="InterPro" id="IPR020612">
    <property type="entry name" value="Methylthiotransferase_CS"/>
</dbReference>
<reference evidence="19 20" key="1">
    <citation type="journal article" date="2018" name="Sci. Rep.">
        <title>Genomic signatures of local adaptation to the degree of environmental predictability in rotifers.</title>
        <authorList>
            <person name="Franch-Gras L."/>
            <person name="Hahn C."/>
            <person name="Garcia-Roger E.M."/>
            <person name="Carmona M.J."/>
            <person name="Serra M."/>
            <person name="Gomez A."/>
        </authorList>
    </citation>
    <scope>NUCLEOTIDE SEQUENCE [LARGE SCALE GENOMIC DNA]</scope>
    <source>
        <strain evidence="19">HYR1</strain>
    </source>
</reference>
<evidence type="ECO:0000256" key="3">
    <source>
        <dbReference type="ARBA" id="ARBA00008616"/>
    </source>
</evidence>
<keyword evidence="8 15" id="KW-0819">tRNA processing</keyword>
<comment type="similarity">
    <text evidence="3 15">Belongs to the methylthiotransferase family. CDKAL1 subfamily.</text>
</comment>
<dbReference type="Gene3D" id="3.80.30.20">
    <property type="entry name" value="tm_1862 like domain"/>
    <property type="match status" value="1"/>
</dbReference>
<dbReference type="STRING" id="10195.A0A3M7S417"/>
<evidence type="ECO:0000313" key="20">
    <source>
        <dbReference type="Proteomes" id="UP000276133"/>
    </source>
</evidence>
<evidence type="ECO:0000256" key="6">
    <source>
        <dbReference type="ARBA" id="ARBA00022691"/>
    </source>
</evidence>
<dbReference type="SUPFAM" id="SSF102114">
    <property type="entry name" value="Radical SAM enzymes"/>
    <property type="match status" value="1"/>
</dbReference>
<dbReference type="CDD" id="cd01335">
    <property type="entry name" value="Radical_SAM"/>
    <property type="match status" value="1"/>
</dbReference>
<dbReference type="Pfam" id="PF01938">
    <property type="entry name" value="TRAM"/>
    <property type="match status" value="1"/>
</dbReference>
<evidence type="ECO:0000256" key="4">
    <source>
        <dbReference type="ARBA" id="ARBA00022485"/>
    </source>
</evidence>
<organism evidence="19 20">
    <name type="scientific">Brachionus plicatilis</name>
    <name type="common">Marine rotifer</name>
    <name type="synonym">Brachionus muelleri</name>
    <dbReference type="NCBI Taxonomy" id="10195"/>
    <lineage>
        <taxon>Eukaryota</taxon>
        <taxon>Metazoa</taxon>
        <taxon>Spiralia</taxon>
        <taxon>Gnathifera</taxon>
        <taxon>Rotifera</taxon>
        <taxon>Eurotatoria</taxon>
        <taxon>Monogononta</taxon>
        <taxon>Pseudotrocha</taxon>
        <taxon>Ploima</taxon>
        <taxon>Brachionidae</taxon>
        <taxon>Brachionus</taxon>
    </lineage>
</organism>
<dbReference type="GO" id="GO:0051539">
    <property type="term" value="F:4 iron, 4 sulfur cluster binding"/>
    <property type="evidence" value="ECO:0007669"/>
    <property type="project" value="UniProtKB-UniRule"/>
</dbReference>
<keyword evidence="10 15" id="KW-1133">Transmembrane helix</keyword>
<evidence type="ECO:0000256" key="15">
    <source>
        <dbReference type="RuleBase" id="RU368081"/>
    </source>
</evidence>
<evidence type="ECO:0000256" key="10">
    <source>
        <dbReference type="ARBA" id="ARBA00022989"/>
    </source>
</evidence>
<feature type="domain" description="MTTase N-terminal" evidence="17">
    <location>
        <begin position="66"/>
        <end position="174"/>
    </location>
</feature>
<dbReference type="Gene3D" id="3.40.50.12160">
    <property type="entry name" value="Methylthiotransferase, N-terminal domain"/>
    <property type="match status" value="1"/>
</dbReference>
<dbReference type="Proteomes" id="UP000276133">
    <property type="component" value="Unassembled WGS sequence"/>
</dbReference>
<evidence type="ECO:0000259" key="17">
    <source>
        <dbReference type="PROSITE" id="PS51449"/>
    </source>
</evidence>
<feature type="domain" description="TRAM" evidence="16">
    <location>
        <begin position="433"/>
        <end position="495"/>
    </location>
</feature>
<dbReference type="NCBIfam" id="TIGR01578">
    <property type="entry name" value="MiaB-like-B"/>
    <property type="match status" value="1"/>
</dbReference>
<evidence type="ECO:0000256" key="9">
    <source>
        <dbReference type="ARBA" id="ARBA00022723"/>
    </source>
</evidence>
<dbReference type="InterPro" id="IPR007197">
    <property type="entry name" value="rSAM"/>
</dbReference>
<dbReference type="PROSITE" id="PS50926">
    <property type="entry name" value="TRAM"/>
    <property type="match status" value="1"/>
</dbReference>
<comment type="catalytic activity">
    <reaction evidence="14 15">
        <text>N(6)-L-threonylcarbamoyladenosine(37) in tRNA + (sulfur carrier)-SH + AH2 + 2 S-adenosyl-L-methionine = 2-methylsulfanyl-N(6)-L-threonylcarbamoyladenosine(37) in tRNA + (sulfur carrier)-H + 5'-deoxyadenosine + L-methionine + A + S-adenosyl-L-homocysteine + 2 H(+)</text>
        <dbReference type="Rhea" id="RHEA:37075"/>
        <dbReference type="Rhea" id="RHEA-COMP:10163"/>
        <dbReference type="Rhea" id="RHEA-COMP:11092"/>
        <dbReference type="Rhea" id="RHEA-COMP:14737"/>
        <dbReference type="Rhea" id="RHEA-COMP:14739"/>
        <dbReference type="ChEBI" id="CHEBI:13193"/>
        <dbReference type="ChEBI" id="CHEBI:15378"/>
        <dbReference type="ChEBI" id="CHEBI:17319"/>
        <dbReference type="ChEBI" id="CHEBI:17499"/>
        <dbReference type="ChEBI" id="CHEBI:29917"/>
        <dbReference type="ChEBI" id="CHEBI:57844"/>
        <dbReference type="ChEBI" id="CHEBI:57856"/>
        <dbReference type="ChEBI" id="CHEBI:59789"/>
        <dbReference type="ChEBI" id="CHEBI:64428"/>
        <dbReference type="ChEBI" id="CHEBI:74418"/>
        <dbReference type="ChEBI" id="CHEBI:74420"/>
        <dbReference type="EC" id="2.8.4.5"/>
    </reaction>
</comment>
<dbReference type="GO" id="GO:0005789">
    <property type="term" value="C:endoplasmic reticulum membrane"/>
    <property type="evidence" value="ECO:0007669"/>
    <property type="project" value="UniProtKB-SubCell"/>
</dbReference>
<dbReference type="AlphaFoldDB" id="A0A3M7S417"/>
<accession>A0A3M7S417</accession>
<dbReference type="FunFam" id="3.80.30.20:FF:000002">
    <property type="entry name" value="threonylcarbamoyladenosine tRNA methylthiotransferase isoform X2"/>
    <property type="match status" value="1"/>
</dbReference>
<protein>
    <recommendedName>
        <fullName evidence="15">tRNA-t(6)A37 methylthiotransferase</fullName>
        <ecNumber evidence="15">2.8.4.5</ecNumber>
    </recommendedName>
</protein>
<dbReference type="InterPro" id="IPR038135">
    <property type="entry name" value="Methylthiotransferase_N_sf"/>
</dbReference>
<dbReference type="SFLD" id="SFLDS00029">
    <property type="entry name" value="Radical_SAM"/>
    <property type="match status" value="1"/>
</dbReference>
<dbReference type="PROSITE" id="PS01278">
    <property type="entry name" value="MTTASE_RADICAL"/>
    <property type="match status" value="1"/>
</dbReference>
<dbReference type="OrthoDB" id="1730074at2759"/>
<evidence type="ECO:0000256" key="7">
    <source>
        <dbReference type="ARBA" id="ARBA00022692"/>
    </source>
</evidence>
<evidence type="ECO:0000313" key="19">
    <source>
        <dbReference type="EMBL" id="RNA30511.1"/>
    </source>
</evidence>
<dbReference type="InterPro" id="IPR006466">
    <property type="entry name" value="MiaB-like_arc_euk"/>
</dbReference>
<dbReference type="NCBIfam" id="TIGR00089">
    <property type="entry name" value="MiaB/RimO family radical SAM methylthiotransferase"/>
    <property type="match status" value="1"/>
</dbReference>
<keyword evidence="4 15" id="KW-0004">4Fe-4S</keyword>
<keyword evidence="11 15" id="KW-0408">Iron</keyword>
<dbReference type="InterPro" id="IPR006638">
    <property type="entry name" value="Elp3/MiaA/NifB-like_rSAM"/>
</dbReference>
<gene>
    <name evidence="19" type="ORF">BpHYR1_029211</name>
</gene>
<name>A0A3M7S417_BRAPC</name>
<keyword evidence="15" id="KW-0256">Endoplasmic reticulum</keyword>
<dbReference type="PROSITE" id="PS51449">
    <property type="entry name" value="MTTASE_N"/>
    <property type="match status" value="1"/>
</dbReference>
<keyword evidence="7 15" id="KW-0812">Transmembrane</keyword>
<dbReference type="PROSITE" id="PS51918">
    <property type="entry name" value="RADICAL_SAM"/>
    <property type="match status" value="1"/>
</dbReference>
<evidence type="ECO:0000256" key="12">
    <source>
        <dbReference type="ARBA" id="ARBA00023014"/>
    </source>
</evidence>
<keyword evidence="9 15" id="KW-0479">Metal-binding</keyword>
<keyword evidence="6 15" id="KW-0949">S-adenosyl-L-methionine</keyword>
<dbReference type="PANTHER" id="PTHR11918">
    <property type="entry name" value="RADICAL SAM PROTEINS"/>
    <property type="match status" value="1"/>
</dbReference>
<dbReference type="Pfam" id="PF00919">
    <property type="entry name" value="UPF0004"/>
    <property type="match status" value="1"/>
</dbReference>
<comment type="cofactor">
    <cofactor evidence="15">
        <name>[4Fe-4S] cluster</name>
        <dbReference type="ChEBI" id="CHEBI:49883"/>
    </cofactor>
    <text evidence="15">Binds 1 or 2 [4Fe-4S] cluster. One cluster is coordinated with 3 cysteines and an exchangeable S-adenosyl-L-methionine.</text>
</comment>
<dbReference type="SFLD" id="SFLDG01082">
    <property type="entry name" value="B12-binding_domain_containing"/>
    <property type="match status" value="1"/>
</dbReference>
<sequence length="595" mass="67527">MSCGIVDDIEDILKSDSNDISLEDHNRSNNKSFIIPKSIKKYSKIFDENDKENDQNIANTNVPGVASIFVKTWGCTHNNSDSEYMAGQLAAYGYKLTDNSNEADLWLLNSCTVKNPAEDHFKNYIDKAKELKKYLVLAGCVPQGAPKASYIQNLSVIGVQQIDRIVEVVEETLKGNSVRLFGKKKQDGKKYGGASLNLPKVRRNPLIEIIAINTGCLNECTYCKTKHARGELGSYYPDEIVERIRQSFEEGVVEVWLTSEDTGAYGRDIGTNIVELMWKIVEVIPEGCWLRIGMTNPPYILEHLEEMAKILNHPRVYSFLHIPIQSASDAVLTDMKREYCCDDFKHIVDFLREKVLGINIATDVILGFPTETEQDFQETYDLIQQYKFSSLFINQFFQRPGTPAAKMRQLPTQERKRRTKIISELFQSYTTHDSKLGSIYEVLVTEISHDEEYYVAHNKFYEQILVPKLDYLMGRMIQVEIIECSKHSMKGRVIEESLNKYPKRVQVKKGEVTGFIKSDVNNNAKNENGCCGNDSSIKENSCGTGCCSNAAEFDDKIIDLKAAKFDRLRDYAIVSLIATGVILISKITLRYLNSK</sequence>